<accession>A0A0P7B6R3</accession>
<dbReference type="InterPro" id="IPR046529">
    <property type="entry name" value="DUF6594"/>
</dbReference>
<dbReference type="STRING" id="78410.A0A0P7B6R3"/>
<proteinExistence type="predicted"/>
<comment type="caution">
    <text evidence="3">The sequence shown here is derived from an EMBL/GenBank/DDBJ whole genome shotgun (WGS) entry which is preliminary data.</text>
</comment>
<dbReference type="AlphaFoldDB" id="A0A0P7B6R3"/>
<dbReference type="Pfam" id="PF20237">
    <property type="entry name" value="DUF6594"/>
    <property type="match status" value="1"/>
</dbReference>
<evidence type="ECO:0000259" key="2">
    <source>
        <dbReference type="Pfam" id="PF20237"/>
    </source>
</evidence>
<sequence>MRLEQYILPTWRVAAPPVPAIDDAPKIEDLKPGYPRYTALISAYEPYFICRRFDKLRARVLLKKQDRLSVLEQKLDRVDNEEQSPLFLGKSRCDGNHERIALLGEIDAALADYDNFVDRTRRMLSSSNPESRNIESLQNWLNGNGCIARDERAYLAQRDLVSLAADGDSALVQLEAWIEDRLIGFYSGFCRNKSHNVSNDPNVYINSGPLVNRTAKAILLLLVTIFLLVPVVICSTITALSGRLAIVMVFTISYLLIILELTQPKTMELIIAGATYDNPILQRTSR</sequence>
<keyword evidence="1" id="KW-1133">Transmembrane helix</keyword>
<evidence type="ECO:0000256" key="1">
    <source>
        <dbReference type="SAM" id="Phobius"/>
    </source>
</evidence>
<keyword evidence="1" id="KW-0472">Membrane</keyword>
<keyword evidence="4" id="KW-1185">Reference proteome</keyword>
<feature type="domain" description="DUF6594" evidence="2">
    <location>
        <begin position="34"/>
        <end position="276"/>
    </location>
</feature>
<feature type="transmembrane region" description="Helical" evidence="1">
    <location>
        <begin position="244"/>
        <end position="262"/>
    </location>
</feature>
<evidence type="ECO:0000313" key="3">
    <source>
        <dbReference type="EMBL" id="KPM45605.1"/>
    </source>
</evidence>
<dbReference type="PANTHER" id="PTHR34502:SF3">
    <property type="entry name" value="DUF6594 DOMAIN-CONTAINING PROTEIN"/>
    <property type="match status" value="1"/>
</dbReference>
<dbReference type="EMBL" id="LKCW01000006">
    <property type="protein sequence ID" value="KPM45605.1"/>
    <property type="molecule type" value="Genomic_DNA"/>
</dbReference>
<dbReference type="Proteomes" id="UP000050424">
    <property type="component" value="Unassembled WGS sequence"/>
</dbReference>
<evidence type="ECO:0000313" key="4">
    <source>
        <dbReference type="Proteomes" id="UP000050424"/>
    </source>
</evidence>
<organism evidence="3 4">
    <name type="scientific">Neonectria ditissima</name>
    <dbReference type="NCBI Taxonomy" id="78410"/>
    <lineage>
        <taxon>Eukaryota</taxon>
        <taxon>Fungi</taxon>
        <taxon>Dikarya</taxon>
        <taxon>Ascomycota</taxon>
        <taxon>Pezizomycotina</taxon>
        <taxon>Sordariomycetes</taxon>
        <taxon>Hypocreomycetidae</taxon>
        <taxon>Hypocreales</taxon>
        <taxon>Nectriaceae</taxon>
        <taxon>Neonectria</taxon>
    </lineage>
</organism>
<dbReference type="OrthoDB" id="5341582at2759"/>
<dbReference type="PANTHER" id="PTHR34502">
    <property type="entry name" value="DUF6594 DOMAIN-CONTAINING PROTEIN-RELATED"/>
    <property type="match status" value="1"/>
</dbReference>
<reference evidence="3 4" key="1">
    <citation type="submission" date="2015-09" db="EMBL/GenBank/DDBJ databases">
        <title>Draft genome of a European isolate of the apple canker pathogen Neonectria ditissima.</title>
        <authorList>
            <person name="Gomez-Cortecero A."/>
            <person name="Harrison R.J."/>
            <person name="Armitage A.D."/>
        </authorList>
    </citation>
    <scope>NUCLEOTIDE SEQUENCE [LARGE SCALE GENOMIC DNA]</scope>
    <source>
        <strain evidence="3 4">R09/05</strain>
    </source>
</reference>
<protein>
    <recommendedName>
        <fullName evidence="2">DUF6594 domain-containing protein</fullName>
    </recommendedName>
</protein>
<keyword evidence="1" id="KW-0812">Transmembrane</keyword>
<name>A0A0P7B6R3_9HYPO</name>
<feature type="transmembrane region" description="Helical" evidence="1">
    <location>
        <begin position="217"/>
        <end position="238"/>
    </location>
</feature>
<gene>
    <name evidence="3" type="ORF">AK830_g988</name>
</gene>